<dbReference type="Gene3D" id="3.10.350.10">
    <property type="entry name" value="LysM domain"/>
    <property type="match status" value="1"/>
</dbReference>
<feature type="compositionally biased region" description="Low complexity" evidence="1">
    <location>
        <begin position="183"/>
        <end position="202"/>
    </location>
</feature>
<dbReference type="AlphaFoldDB" id="A0A9X2IDT2"/>
<dbReference type="EMBL" id="JAMOIL010000002">
    <property type="protein sequence ID" value="MCM0619358.1"/>
    <property type="molecule type" value="Genomic_DNA"/>
</dbReference>
<keyword evidence="2" id="KW-0812">Transmembrane</keyword>
<evidence type="ECO:0000256" key="1">
    <source>
        <dbReference type="SAM" id="MobiDB-lite"/>
    </source>
</evidence>
<dbReference type="RefSeq" id="WP_250052933.1">
    <property type="nucleotide sequence ID" value="NZ_JAMJPH010000007.1"/>
</dbReference>
<evidence type="ECO:0000313" key="4">
    <source>
        <dbReference type="Proteomes" id="UP001139485"/>
    </source>
</evidence>
<keyword evidence="2" id="KW-0472">Membrane</keyword>
<organism evidence="3 4">
    <name type="scientific">Nocardioides bruguierae</name>
    <dbReference type="NCBI Taxonomy" id="2945102"/>
    <lineage>
        <taxon>Bacteria</taxon>
        <taxon>Bacillati</taxon>
        <taxon>Actinomycetota</taxon>
        <taxon>Actinomycetes</taxon>
        <taxon>Propionibacteriales</taxon>
        <taxon>Nocardioidaceae</taxon>
        <taxon>Nocardioides</taxon>
    </lineage>
</organism>
<name>A0A9X2IDT2_9ACTN</name>
<keyword evidence="4" id="KW-1185">Reference proteome</keyword>
<dbReference type="InterPro" id="IPR036779">
    <property type="entry name" value="LysM_dom_sf"/>
</dbReference>
<sequence>MTSSTRASLPRCLAVQVGATALVGALVAALRPGLVASTLVDLADPSALAAQPGAFSDVLVAGCTAALLVCLAWAWLATTAVTLQAARGAAAARVPGVPSALRGLVLRCLGVGLVGVVGATGLAGTAHATPTQAGTVQAGLHASGAQTSATTGSATVITGVAGLSGLPLPQRAGLGDRTRSGDPAAARAATHASPAPRARPAPSGTHLVRTGDCLWDIAEAHLRRGGDAHDDVAVAAYVARLHAANRAEIGADPDLVLPGQVLVLPV</sequence>
<dbReference type="CDD" id="cd00118">
    <property type="entry name" value="LysM"/>
    <property type="match status" value="1"/>
</dbReference>
<gene>
    <name evidence="3" type="ORF">M8330_03480</name>
</gene>
<keyword evidence="2" id="KW-1133">Transmembrane helix</keyword>
<comment type="caution">
    <text evidence="3">The sequence shown here is derived from an EMBL/GenBank/DDBJ whole genome shotgun (WGS) entry which is preliminary data.</text>
</comment>
<evidence type="ECO:0000256" key="2">
    <source>
        <dbReference type="SAM" id="Phobius"/>
    </source>
</evidence>
<dbReference type="InterPro" id="IPR018392">
    <property type="entry name" value="LysM"/>
</dbReference>
<evidence type="ECO:0000313" key="3">
    <source>
        <dbReference type="EMBL" id="MCM0619358.1"/>
    </source>
</evidence>
<accession>A0A9X2IDT2</accession>
<protein>
    <submittedName>
        <fullName evidence="3">LysM peptidoglycan-binding domain-containing protein</fullName>
    </submittedName>
</protein>
<reference evidence="3" key="1">
    <citation type="submission" date="2022-05" db="EMBL/GenBank/DDBJ databases">
        <authorList>
            <person name="Tuo L."/>
        </authorList>
    </citation>
    <scope>NUCLEOTIDE SEQUENCE</scope>
    <source>
        <strain evidence="3">BSK12Z-4</strain>
    </source>
</reference>
<feature type="transmembrane region" description="Helical" evidence="2">
    <location>
        <begin position="104"/>
        <end position="123"/>
    </location>
</feature>
<proteinExistence type="predicted"/>
<feature type="region of interest" description="Disordered" evidence="1">
    <location>
        <begin position="171"/>
        <end position="205"/>
    </location>
</feature>
<dbReference type="Proteomes" id="UP001139485">
    <property type="component" value="Unassembled WGS sequence"/>
</dbReference>
<feature type="transmembrane region" description="Helical" evidence="2">
    <location>
        <begin position="58"/>
        <end position="83"/>
    </location>
</feature>